<feature type="binding site" evidence="17">
    <location>
        <position position="9"/>
    </location>
    <ligand>
        <name>Mg(2+)</name>
        <dbReference type="ChEBI" id="CHEBI:18420"/>
    </ligand>
</feature>
<reference evidence="18 19" key="1">
    <citation type="submission" date="2017-08" db="EMBL/GenBank/DDBJ databases">
        <authorList>
            <person name="Park S.-J."/>
            <person name="Kim H."/>
        </authorList>
    </citation>
    <scope>NUCLEOTIDE SEQUENCE [LARGE SCALE GENOMIC DNA]</scope>
    <source>
        <strain evidence="19">ye3</strain>
    </source>
</reference>
<dbReference type="RefSeq" id="WP_128355049.1">
    <property type="nucleotide sequence ID" value="NZ_CP022987.1"/>
</dbReference>
<dbReference type="PIRSF" id="PIRSF004682">
    <property type="entry name" value="GmhB"/>
    <property type="match status" value="1"/>
</dbReference>
<feature type="site" description="Stabilizes the phosphoryl group" evidence="16">
    <location>
        <position position="101"/>
    </location>
</feature>
<dbReference type="GO" id="GO:0046872">
    <property type="term" value="F:metal ion binding"/>
    <property type="evidence" value="ECO:0007669"/>
    <property type="project" value="UniProtKB-KW"/>
</dbReference>
<evidence type="ECO:0000256" key="12">
    <source>
        <dbReference type="ARBA" id="ARBA00023277"/>
    </source>
</evidence>
<protein>
    <recommendedName>
        <fullName evidence="14">D,D-heptose 1,7-bisphosphate phosphatase</fullName>
        <ecNumber evidence="14">3.1.3.-</ecNumber>
    </recommendedName>
</protein>
<evidence type="ECO:0000256" key="10">
    <source>
        <dbReference type="ARBA" id="ARBA00022833"/>
    </source>
</evidence>
<comment type="cofactor">
    <cofactor evidence="3 17">
        <name>Zn(2+)</name>
        <dbReference type="ChEBI" id="CHEBI:29105"/>
    </cofactor>
</comment>
<evidence type="ECO:0000256" key="11">
    <source>
        <dbReference type="ARBA" id="ARBA00022842"/>
    </source>
</evidence>
<keyword evidence="12 14" id="KW-0119">Carbohydrate metabolism</keyword>
<comment type="cofactor">
    <cofactor evidence="2 17">
        <name>Mg(2+)</name>
        <dbReference type="ChEBI" id="CHEBI:18420"/>
    </cofactor>
</comment>
<feature type="site" description="Contributes to substrate recognition" evidence="16">
    <location>
        <position position="100"/>
    </location>
</feature>
<feature type="binding site" evidence="17">
    <location>
        <position position="89"/>
    </location>
    <ligand>
        <name>Zn(2+)</name>
        <dbReference type="ChEBI" id="CHEBI:29105"/>
    </ligand>
</feature>
<dbReference type="PANTHER" id="PTHR42891:SF1">
    <property type="entry name" value="D-GLYCERO-BETA-D-MANNO-HEPTOSE-1,7-BISPHOSPHATE 7-PHOSPHATASE"/>
    <property type="match status" value="1"/>
</dbReference>
<feature type="binding site" evidence="17">
    <location>
        <position position="7"/>
    </location>
    <ligand>
        <name>Mg(2+)</name>
        <dbReference type="ChEBI" id="CHEBI:18420"/>
    </ligand>
</feature>
<keyword evidence="10 17" id="KW-0862">Zinc</keyword>
<dbReference type="NCBIfam" id="TIGR01656">
    <property type="entry name" value="Histidinol-ppas"/>
    <property type="match status" value="1"/>
</dbReference>
<keyword evidence="19" id="KW-1185">Reference proteome</keyword>
<evidence type="ECO:0000256" key="7">
    <source>
        <dbReference type="ARBA" id="ARBA00022490"/>
    </source>
</evidence>
<dbReference type="FunFam" id="3.40.50.1000:FF:000168">
    <property type="entry name" value="D,D-heptose 1,7-bisphosphate phosphatase"/>
    <property type="match status" value="1"/>
</dbReference>
<evidence type="ECO:0000313" key="19">
    <source>
        <dbReference type="Proteomes" id="UP000283474"/>
    </source>
</evidence>
<dbReference type="PANTHER" id="PTHR42891">
    <property type="entry name" value="D-GLYCERO-BETA-D-MANNO-HEPTOSE-1,7-BISPHOSPHATE 7-PHOSPHATASE"/>
    <property type="match status" value="1"/>
</dbReference>
<evidence type="ECO:0000256" key="2">
    <source>
        <dbReference type="ARBA" id="ARBA00001946"/>
    </source>
</evidence>
<dbReference type="InterPro" id="IPR006549">
    <property type="entry name" value="HAD-SF_hydro_IIIA"/>
</dbReference>
<comment type="subunit">
    <text evidence="6">Monomer.</text>
</comment>
<feature type="binding site" evidence="17">
    <location>
        <position position="126"/>
    </location>
    <ligand>
        <name>Mg(2+)</name>
        <dbReference type="ChEBI" id="CHEBI:18420"/>
    </ligand>
</feature>
<comment type="pathway">
    <text evidence="5">Nucleotide-sugar biosynthesis; ADP-L-glycero-beta-D-manno-heptose biosynthesis; ADP-L-glycero-beta-D-manno-heptose from D-glycero-beta-D-manno-heptose 7-phosphate: step 2/4.</text>
</comment>
<dbReference type="OrthoDB" id="9781367at2"/>
<dbReference type="Proteomes" id="UP000283474">
    <property type="component" value="Chromosome"/>
</dbReference>
<dbReference type="Pfam" id="PF13242">
    <property type="entry name" value="Hydrolase_like"/>
    <property type="match status" value="1"/>
</dbReference>
<feature type="binding site" evidence="17">
    <location>
        <position position="91"/>
    </location>
    <ligand>
        <name>Zn(2+)</name>
        <dbReference type="ChEBI" id="CHEBI:29105"/>
    </ligand>
</feature>
<dbReference type="KEGG" id="pus:CKA81_09545"/>
<evidence type="ECO:0000256" key="3">
    <source>
        <dbReference type="ARBA" id="ARBA00001947"/>
    </source>
</evidence>
<name>A0A410GCL7_9BURK</name>
<dbReference type="EC" id="3.1.3.-" evidence="14"/>
<sequence length="180" mass="19372">MKLVILDRDGVINQDSAAFVKHPDEWVALPGSLDAIARLSQANWRVVIASNQSGIARGLFDMDGLNAIHAKLRREVIQAGGMIDAIFVCPHGPDDACDCRKPKPGMFRDIARRYDIDLTGVPAVGDSLRDLQAAADAGCHPWLVMTGNGRKTWDNGDLPAGTRMAADLAAIVDQWLAGDS</sequence>
<evidence type="ECO:0000256" key="9">
    <source>
        <dbReference type="ARBA" id="ARBA00022801"/>
    </source>
</evidence>
<proteinExistence type="inferred from homology"/>
<evidence type="ECO:0000256" key="5">
    <source>
        <dbReference type="ARBA" id="ARBA00004708"/>
    </source>
</evidence>
<feature type="site" description="Stabilizes the phosphoryl group" evidence="16">
    <location>
        <position position="50"/>
    </location>
</feature>
<dbReference type="GO" id="GO:0005737">
    <property type="term" value="C:cytoplasm"/>
    <property type="evidence" value="ECO:0007669"/>
    <property type="project" value="UniProtKB-SubCell"/>
</dbReference>
<evidence type="ECO:0000256" key="1">
    <source>
        <dbReference type="ARBA" id="ARBA00001226"/>
    </source>
</evidence>
<gene>
    <name evidence="18" type="ORF">CKA81_09545</name>
</gene>
<dbReference type="Gene3D" id="3.40.50.1000">
    <property type="entry name" value="HAD superfamily/HAD-like"/>
    <property type="match status" value="1"/>
</dbReference>
<feature type="active site" description="Nucleophile" evidence="15">
    <location>
        <position position="7"/>
    </location>
</feature>
<evidence type="ECO:0000256" key="4">
    <source>
        <dbReference type="ARBA" id="ARBA00004496"/>
    </source>
</evidence>
<dbReference type="NCBIfam" id="NF006506">
    <property type="entry name" value="PRK08942.1"/>
    <property type="match status" value="1"/>
</dbReference>
<evidence type="ECO:0000256" key="14">
    <source>
        <dbReference type="PIRNR" id="PIRNR004682"/>
    </source>
</evidence>
<keyword evidence="7 14" id="KW-0963">Cytoplasm</keyword>
<evidence type="ECO:0000256" key="6">
    <source>
        <dbReference type="ARBA" id="ARBA00011245"/>
    </source>
</evidence>
<feature type="binding site" evidence="17">
    <location>
        <position position="99"/>
    </location>
    <ligand>
        <name>Zn(2+)</name>
        <dbReference type="ChEBI" id="CHEBI:29105"/>
    </ligand>
</feature>
<comment type="catalytic activity">
    <reaction evidence="1">
        <text>D-glycero-beta-D-manno-heptose 1,7-bisphosphate + H2O = D-glycero-beta-D-manno-heptose 1-phosphate + phosphate</text>
        <dbReference type="Rhea" id="RHEA:28518"/>
        <dbReference type="ChEBI" id="CHEBI:15377"/>
        <dbReference type="ChEBI" id="CHEBI:43474"/>
        <dbReference type="ChEBI" id="CHEBI:60208"/>
        <dbReference type="ChEBI" id="CHEBI:61593"/>
        <dbReference type="EC" id="3.1.3.82"/>
    </reaction>
</comment>
<dbReference type="InterPro" id="IPR023214">
    <property type="entry name" value="HAD_sf"/>
</dbReference>
<dbReference type="GO" id="GO:0034200">
    <property type="term" value="F:D-glycero-beta-D-manno-heptose 1,7-bisphosphate 7-phosphatase activity"/>
    <property type="evidence" value="ECO:0007669"/>
    <property type="project" value="UniProtKB-EC"/>
</dbReference>
<keyword evidence="8 17" id="KW-0479">Metal-binding</keyword>
<feature type="active site" description="Proton donor" evidence="15">
    <location>
        <position position="9"/>
    </location>
</feature>
<dbReference type="SUPFAM" id="SSF56784">
    <property type="entry name" value="HAD-like"/>
    <property type="match status" value="1"/>
</dbReference>
<dbReference type="GO" id="GO:0005975">
    <property type="term" value="P:carbohydrate metabolic process"/>
    <property type="evidence" value="ECO:0007669"/>
    <property type="project" value="InterPro"/>
</dbReference>
<organism evidence="18 19">
    <name type="scientific">Pollutimonas thiosulfatoxidans</name>
    <dbReference type="NCBI Taxonomy" id="2028345"/>
    <lineage>
        <taxon>Bacteria</taxon>
        <taxon>Pseudomonadati</taxon>
        <taxon>Pseudomonadota</taxon>
        <taxon>Betaproteobacteria</taxon>
        <taxon>Burkholderiales</taxon>
        <taxon>Alcaligenaceae</taxon>
        <taxon>Pollutimonas</taxon>
    </lineage>
</organism>
<comment type="similarity">
    <text evidence="13 14">Belongs to the gmhB family.</text>
</comment>
<dbReference type="AlphaFoldDB" id="A0A410GCL7"/>
<evidence type="ECO:0000256" key="17">
    <source>
        <dbReference type="PIRSR" id="PIRSR004682-4"/>
    </source>
</evidence>
<evidence type="ECO:0000256" key="13">
    <source>
        <dbReference type="ARBA" id="ARBA00061616"/>
    </source>
</evidence>
<accession>A0A410GCL7</accession>
<dbReference type="EMBL" id="CP022987">
    <property type="protein sequence ID" value="QAA94052.1"/>
    <property type="molecule type" value="Genomic_DNA"/>
</dbReference>
<evidence type="ECO:0000313" key="18">
    <source>
        <dbReference type="EMBL" id="QAA94052.1"/>
    </source>
</evidence>
<dbReference type="InterPro" id="IPR006543">
    <property type="entry name" value="Histidinol-phos"/>
</dbReference>
<feature type="binding site" evidence="17">
    <location>
        <position position="97"/>
    </location>
    <ligand>
        <name>Zn(2+)</name>
        <dbReference type="ChEBI" id="CHEBI:29105"/>
    </ligand>
</feature>
<dbReference type="CDD" id="cd07503">
    <property type="entry name" value="HAD_HisB-N"/>
    <property type="match status" value="1"/>
</dbReference>
<evidence type="ECO:0000256" key="8">
    <source>
        <dbReference type="ARBA" id="ARBA00022723"/>
    </source>
</evidence>
<evidence type="ECO:0000256" key="15">
    <source>
        <dbReference type="PIRSR" id="PIRSR004682-1"/>
    </source>
</evidence>
<dbReference type="InterPro" id="IPR004446">
    <property type="entry name" value="Heptose_bisP_phosphatase"/>
</dbReference>
<keyword evidence="11 17" id="KW-0460">Magnesium</keyword>
<keyword evidence="9 14" id="KW-0378">Hydrolase</keyword>
<comment type="subcellular location">
    <subcellularLocation>
        <location evidence="4 14">Cytoplasm</location>
    </subcellularLocation>
</comment>
<dbReference type="InterPro" id="IPR036412">
    <property type="entry name" value="HAD-like_sf"/>
</dbReference>
<evidence type="ECO:0000256" key="16">
    <source>
        <dbReference type="PIRSR" id="PIRSR004682-3"/>
    </source>
</evidence>
<dbReference type="NCBIfam" id="TIGR01662">
    <property type="entry name" value="HAD-SF-IIIA"/>
    <property type="match status" value="1"/>
</dbReference>